<evidence type="ECO:0000256" key="3">
    <source>
        <dbReference type="ARBA" id="ARBA00022827"/>
    </source>
</evidence>
<dbReference type="InterPro" id="IPR036188">
    <property type="entry name" value="FAD/NAD-bd_sf"/>
</dbReference>
<comment type="cofactor">
    <cofactor evidence="1">
        <name>FAD</name>
        <dbReference type="ChEBI" id="CHEBI:57692"/>
    </cofactor>
</comment>
<feature type="domain" description="FAD/NAD(P)-binding" evidence="5">
    <location>
        <begin position="3"/>
        <end position="287"/>
    </location>
</feature>
<evidence type="ECO:0000256" key="4">
    <source>
        <dbReference type="ARBA" id="ARBA00023002"/>
    </source>
</evidence>
<dbReference type="Pfam" id="PF07992">
    <property type="entry name" value="Pyr_redox_2"/>
    <property type="match status" value="1"/>
</dbReference>
<keyword evidence="2" id="KW-0285">Flavoprotein</keyword>
<evidence type="ECO:0000259" key="5">
    <source>
        <dbReference type="Pfam" id="PF07992"/>
    </source>
</evidence>
<organism evidence="7 8">
    <name type="scientific">Crossiella equi</name>
    <dbReference type="NCBI Taxonomy" id="130796"/>
    <lineage>
        <taxon>Bacteria</taxon>
        <taxon>Bacillati</taxon>
        <taxon>Actinomycetota</taxon>
        <taxon>Actinomycetes</taxon>
        <taxon>Pseudonocardiales</taxon>
        <taxon>Pseudonocardiaceae</taxon>
        <taxon>Crossiella</taxon>
    </lineage>
</organism>
<dbReference type="SUPFAM" id="SSF51905">
    <property type="entry name" value="FAD/NAD(P)-binding domain"/>
    <property type="match status" value="2"/>
</dbReference>
<sequence length="379" mass="39438">MTTVEALRRAGYEGKVTMVGAEAHLPYDRPPLSKQVLCGDWEPARAQLRGEEHIAGLDVELVLGNAAAGLDLATREVTLADGAKLGYDGLVIATGVTARSLPSADGLAGVHVLRTLDDALALRTELLASPKVVVVGAGLIGCEVAATARKLGAEVTLVEPLAAPMERVLGTRLGELVTQVHQDQGVAVRTGVGVATLEGALGRVSAVVLDDGTKLPADVVVLGIGATPAVGWLQGSGLTAGVTGVRCDATCQAAPGVYAAGDVASWLHLGLGEQVRLEHRTNATEQALAVAKNLLADEGAGQAYTPLPYYWSDQYDLKIMGFGLPGAQDEVEIVEGDLESRKFVALYRRGGRVTGAVGWNSARAMRPYRQQVLDGMTPA</sequence>
<reference evidence="7 8" key="1">
    <citation type="submission" date="2021-03" db="EMBL/GenBank/DDBJ databases">
        <title>Sequencing the genomes of 1000 actinobacteria strains.</title>
        <authorList>
            <person name="Klenk H.-P."/>
        </authorList>
    </citation>
    <scope>NUCLEOTIDE SEQUENCE [LARGE SCALE GENOMIC DNA]</scope>
    <source>
        <strain evidence="7 8">DSM 44580</strain>
    </source>
</reference>
<gene>
    <name evidence="7" type="ORF">JOF53_005513</name>
</gene>
<dbReference type="PANTHER" id="PTHR43557:SF2">
    <property type="entry name" value="RIESKE DOMAIN-CONTAINING PROTEIN-RELATED"/>
    <property type="match status" value="1"/>
</dbReference>
<dbReference type="Gene3D" id="3.50.50.60">
    <property type="entry name" value="FAD/NAD(P)-binding domain"/>
    <property type="match status" value="2"/>
</dbReference>
<name>A0ABS5AJA7_9PSEU</name>
<dbReference type="Pfam" id="PF14759">
    <property type="entry name" value="Reductase_C"/>
    <property type="match status" value="1"/>
</dbReference>
<keyword evidence="8" id="KW-1185">Reference proteome</keyword>
<evidence type="ECO:0000259" key="6">
    <source>
        <dbReference type="Pfam" id="PF14759"/>
    </source>
</evidence>
<accession>A0ABS5AJA7</accession>
<dbReference type="EMBL" id="JAGIOO010000001">
    <property type="protein sequence ID" value="MBP2476641.1"/>
    <property type="molecule type" value="Genomic_DNA"/>
</dbReference>
<dbReference type="SUPFAM" id="SSF55424">
    <property type="entry name" value="FAD/NAD-linked reductases, dimerisation (C-terminal) domain"/>
    <property type="match status" value="1"/>
</dbReference>
<dbReference type="PANTHER" id="PTHR43557">
    <property type="entry name" value="APOPTOSIS-INDUCING FACTOR 1"/>
    <property type="match status" value="1"/>
</dbReference>
<dbReference type="InterPro" id="IPR016156">
    <property type="entry name" value="FAD/NAD-linked_Rdtase_dimer_sf"/>
</dbReference>
<dbReference type="Proteomes" id="UP001519363">
    <property type="component" value="Unassembled WGS sequence"/>
</dbReference>
<feature type="domain" description="Reductase C-terminal" evidence="6">
    <location>
        <begin position="309"/>
        <end position="372"/>
    </location>
</feature>
<dbReference type="InterPro" id="IPR028202">
    <property type="entry name" value="Reductase_C"/>
</dbReference>
<evidence type="ECO:0000313" key="8">
    <source>
        <dbReference type="Proteomes" id="UP001519363"/>
    </source>
</evidence>
<evidence type="ECO:0000256" key="2">
    <source>
        <dbReference type="ARBA" id="ARBA00022630"/>
    </source>
</evidence>
<dbReference type="PRINTS" id="PR00469">
    <property type="entry name" value="PNDRDTASEII"/>
</dbReference>
<dbReference type="Gene3D" id="3.30.390.30">
    <property type="match status" value="1"/>
</dbReference>
<comment type="caution">
    <text evidence="7">The sequence shown here is derived from an EMBL/GenBank/DDBJ whole genome shotgun (WGS) entry which is preliminary data.</text>
</comment>
<protein>
    <submittedName>
        <fullName evidence="7">NADPH-dependent 2,4-dienoyl-CoA reductase/sulfur reductase-like enzyme</fullName>
    </submittedName>
</protein>
<proteinExistence type="predicted"/>
<keyword evidence="4" id="KW-0560">Oxidoreductase</keyword>
<evidence type="ECO:0000313" key="7">
    <source>
        <dbReference type="EMBL" id="MBP2476641.1"/>
    </source>
</evidence>
<keyword evidence="3" id="KW-0274">FAD</keyword>
<evidence type="ECO:0000256" key="1">
    <source>
        <dbReference type="ARBA" id="ARBA00001974"/>
    </source>
</evidence>
<dbReference type="InterPro" id="IPR023753">
    <property type="entry name" value="FAD/NAD-binding_dom"/>
</dbReference>
<dbReference type="InterPro" id="IPR050446">
    <property type="entry name" value="FAD-oxidoreductase/Apoptosis"/>
</dbReference>